<feature type="region of interest" description="Disordered" evidence="2">
    <location>
        <begin position="246"/>
        <end position="269"/>
    </location>
</feature>
<protein>
    <submittedName>
        <fullName evidence="3">Uncharacterized protein</fullName>
    </submittedName>
</protein>
<gene>
    <name evidence="3" type="ORF">RIMI_LOCUS23183365</name>
</gene>
<feature type="non-terminal residue" evidence="3">
    <location>
        <position position="1"/>
    </location>
</feature>
<accession>A0ABN9MP57</accession>
<comment type="caution">
    <text evidence="3">The sequence shown here is derived from an EMBL/GenBank/DDBJ whole genome shotgun (WGS) entry which is preliminary data.</text>
</comment>
<dbReference type="EMBL" id="CAUEEQ010079377">
    <property type="protein sequence ID" value="CAJ0968551.1"/>
    <property type="molecule type" value="Genomic_DNA"/>
</dbReference>
<evidence type="ECO:0000313" key="3">
    <source>
        <dbReference type="EMBL" id="CAJ0968551.1"/>
    </source>
</evidence>
<feature type="coiled-coil region" evidence="1">
    <location>
        <begin position="171"/>
        <end position="201"/>
    </location>
</feature>
<organism evidence="3 4">
    <name type="scientific">Ranitomeya imitator</name>
    <name type="common">mimic poison frog</name>
    <dbReference type="NCBI Taxonomy" id="111125"/>
    <lineage>
        <taxon>Eukaryota</taxon>
        <taxon>Metazoa</taxon>
        <taxon>Chordata</taxon>
        <taxon>Craniata</taxon>
        <taxon>Vertebrata</taxon>
        <taxon>Euteleostomi</taxon>
        <taxon>Amphibia</taxon>
        <taxon>Batrachia</taxon>
        <taxon>Anura</taxon>
        <taxon>Neobatrachia</taxon>
        <taxon>Hyloidea</taxon>
        <taxon>Dendrobatidae</taxon>
        <taxon>Dendrobatinae</taxon>
        <taxon>Ranitomeya</taxon>
    </lineage>
</organism>
<evidence type="ECO:0000256" key="1">
    <source>
        <dbReference type="SAM" id="Coils"/>
    </source>
</evidence>
<keyword evidence="4" id="KW-1185">Reference proteome</keyword>
<evidence type="ECO:0000256" key="2">
    <source>
        <dbReference type="SAM" id="MobiDB-lite"/>
    </source>
</evidence>
<evidence type="ECO:0000313" key="4">
    <source>
        <dbReference type="Proteomes" id="UP001176940"/>
    </source>
</evidence>
<name>A0ABN9MP57_9NEOB</name>
<reference evidence="3" key="1">
    <citation type="submission" date="2023-07" db="EMBL/GenBank/DDBJ databases">
        <authorList>
            <person name="Stuckert A."/>
        </authorList>
    </citation>
    <scope>NUCLEOTIDE SEQUENCE</scope>
</reference>
<keyword evidence="1" id="KW-0175">Coiled coil</keyword>
<dbReference type="Proteomes" id="UP001176940">
    <property type="component" value="Unassembled WGS sequence"/>
</dbReference>
<proteinExistence type="predicted"/>
<sequence length="283" mass="31616">FCCCVQASDNEDETVPFSKSIQVPKQVKVLEKGKNLAVKTVNVKEYDDKFIEIAELYNNQVESYTSLKESLSQLNEVNDSADLTSCIEKIKEKYSNYNIQIQMKGYNFNLLVEPTEDIPVNLQESQKLMKELSRATKVLIGSQTKLGGMVFSSCQKQEEMANKIKEVNPGYLDQIRLVENLEENMKNIEKAKLLSTKYEEEASEVLRNIAHIAAPSIRSRRLCALTAQAEGAAHTICVIAPSDLNSQSAETPGRWRRREDGAAPGGWNADSIMATPSYSYTSG</sequence>